<comment type="caution">
    <text evidence="1">The sequence shown here is derived from an EMBL/GenBank/DDBJ whole genome shotgun (WGS) entry which is preliminary data.</text>
</comment>
<keyword evidence="2" id="KW-1185">Reference proteome</keyword>
<name>A0ABU9LLD7_9BACL</name>
<proteinExistence type="predicted"/>
<dbReference type="Proteomes" id="UP001398420">
    <property type="component" value="Unassembled WGS sequence"/>
</dbReference>
<organism evidence="1 2">
    <name type="scientific">Kurthia gibsonii</name>
    <dbReference type="NCBI Taxonomy" id="33946"/>
    <lineage>
        <taxon>Bacteria</taxon>
        <taxon>Bacillati</taxon>
        <taxon>Bacillota</taxon>
        <taxon>Bacilli</taxon>
        <taxon>Bacillales</taxon>
        <taxon>Caryophanaceae</taxon>
        <taxon>Kurthia</taxon>
    </lineage>
</organism>
<sequence>MYWNELWRVNKPQISQYLHQLSVYGWIPIQKALMPLREPPRAKQSRYTQLC</sequence>
<protein>
    <recommendedName>
        <fullName evidence="3">Winged helix-turn helix domain-containing protein</fullName>
    </recommendedName>
</protein>
<reference evidence="1 2" key="1">
    <citation type="submission" date="2024-04" db="EMBL/GenBank/DDBJ databases">
        <authorList>
            <person name="Wu Y.S."/>
            <person name="Zhang L."/>
        </authorList>
    </citation>
    <scope>NUCLEOTIDE SEQUENCE [LARGE SCALE GENOMIC DNA]</scope>
    <source>
        <strain evidence="1 2">KG-01</strain>
    </source>
</reference>
<gene>
    <name evidence="1" type="ORF">AAF454_10435</name>
</gene>
<evidence type="ECO:0000313" key="1">
    <source>
        <dbReference type="EMBL" id="MEL5988815.1"/>
    </source>
</evidence>
<evidence type="ECO:0000313" key="2">
    <source>
        <dbReference type="Proteomes" id="UP001398420"/>
    </source>
</evidence>
<dbReference type="RefSeq" id="WP_342303039.1">
    <property type="nucleotide sequence ID" value="NZ_JAWVOH010000002.1"/>
</dbReference>
<accession>A0ABU9LLD7</accession>
<dbReference type="EMBL" id="JBCEWA010000007">
    <property type="protein sequence ID" value="MEL5988815.1"/>
    <property type="molecule type" value="Genomic_DNA"/>
</dbReference>
<evidence type="ECO:0008006" key="3">
    <source>
        <dbReference type="Google" id="ProtNLM"/>
    </source>
</evidence>